<dbReference type="Gene3D" id="3.40.50.200">
    <property type="entry name" value="Peptidase S8/S53 domain"/>
    <property type="match status" value="1"/>
</dbReference>
<dbReference type="PRINTS" id="PR00723">
    <property type="entry name" value="SUBTILISIN"/>
</dbReference>
<keyword evidence="10" id="KW-1185">Reference proteome</keyword>
<dbReference type="PROSITE" id="PS00138">
    <property type="entry name" value="SUBTILASE_SER"/>
    <property type="match status" value="1"/>
</dbReference>
<dbReference type="CDD" id="cd07496">
    <property type="entry name" value="Peptidases_S8_13"/>
    <property type="match status" value="1"/>
</dbReference>
<evidence type="ECO:0000256" key="6">
    <source>
        <dbReference type="RuleBase" id="RU003355"/>
    </source>
</evidence>
<gene>
    <name evidence="9" type="ORF">HJA_15045</name>
</gene>
<feature type="compositionally biased region" description="Polar residues" evidence="7">
    <location>
        <begin position="343"/>
        <end position="360"/>
    </location>
</feature>
<proteinExistence type="inferred from homology"/>
<dbReference type="InterPro" id="IPR000209">
    <property type="entry name" value="Peptidase_S8/S53_dom"/>
</dbReference>
<dbReference type="InterPro" id="IPR034176">
    <property type="entry name" value="Peptidases_S8_13"/>
</dbReference>
<dbReference type="InterPro" id="IPR015500">
    <property type="entry name" value="Peptidase_S8_subtilisin-rel"/>
</dbReference>
<evidence type="ECO:0000256" key="5">
    <source>
        <dbReference type="PROSITE-ProRule" id="PRU01240"/>
    </source>
</evidence>
<dbReference type="InterPro" id="IPR036852">
    <property type="entry name" value="Peptidase_S8/S53_dom_sf"/>
</dbReference>
<reference evidence="9 10" key="1">
    <citation type="journal article" date="2014" name="Antonie Van Leeuwenhoek">
        <title>Hyphomonas beringensis sp. nov. and Hyphomonas chukchiensis sp. nov., isolated from surface seawater of the Bering Sea and Chukchi Sea.</title>
        <authorList>
            <person name="Li C."/>
            <person name="Lai Q."/>
            <person name="Li G."/>
            <person name="Dong C."/>
            <person name="Wang J."/>
            <person name="Liao Y."/>
            <person name="Shao Z."/>
        </authorList>
    </citation>
    <scope>NUCLEOTIDE SEQUENCE [LARGE SCALE GENOMIC DNA]</scope>
    <source>
        <strain evidence="9 10">VP2</strain>
    </source>
</reference>
<dbReference type="AlphaFoldDB" id="A0A059F803"/>
<dbReference type="PATRIC" id="fig|1280952.3.peg.3011"/>
<dbReference type="GO" id="GO:0004252">
    <property type="term" value="F:serine-type endopeptidase activity"/>
    <property type="evidence" value="ECO:0007669"/>
    <property type="project" value="UniProtKB-UniRule"/>
</dbReference>
<dbReference type="PANTHER" id="PTHR43806:SF11">
    <property type="entry name" value="CEREVISIN-RELATED"/>
    <property type="match status" value="1"/>
</dbReference>
<evidence type="ECO:0000313" key="10">
    <source>
        <dbReference type="Proteomes" id="UP000024816"/>
    </source>
</evidence>
<dbReference type="InterPro" id="IPR050131">
    <property type="entry name" value="Peptidase_S8_subtilisin-like"/>
</dbReference>
<feature type="region of interest" description="Disordered" evidence="7">
    <location>
        <begin position="435"/>
        <end position="461"/>
    </location>
</feature>
<comment type="similarity">
    <text evidence="1 5 6">Belongs to the peptidase S8 family.</text>
</comment>
<keyword evidence="3 5" id="KW-0378">Hydrolase</keyword>
<dbReference type="OrthoDB" id="9816306at2"/>
<dbReference type="PROSITE" id="PS00137">
    <property type="entry name" value="SUBTILASE_HIS"/>
    <property type="match status" value="1"/>
</dbReference>
<evidence type="ECO:0000256" key="2">
    <source>
        <dbReference type="ARBA" id="ARBA00022670"/>
    </source>
</evidence>
<keyword evidence="2 5" id="KW-0645">Protease</keyword>
<feature type="compositionally biased region" description="Basic and acidic residues" evidence="7">
    <location>
        <begin position="442"/>
        <end position="452"/>
    </location>
</feature>
<dbReference type="InterPro" id="IPR023827">
    <property type="entry name" value="Peptidase_S8_Asp-AS"/>
</dbReference>
<evidence type="ECO:0000256" key="3">
    <source>
        <dbReference type="ARBA" id="ARBA00022801"/>
    </source>
</evidence>
<dbReference type="PROSITE" id="PS51257">
    <property type="entry name" value="PROKAR_LIPOPROTEIN"/>
    <property type="match status" value="1"/>
</dbReference>
<feature type="region of interest" description="Disordered" evidence="7">
    <location>
        <begin position="182"/>
        <end position="207"/>
    </location>
</feature>
<evidence type="ECO:0000256" key="7">
    <source>
        <dbReference type="SAM" id="MobiDB-lite"/>
    </source>
</evidence>
<name>A0A059F803_9PROT</name>
<dbReference type="RefSeq" id="WP_081814749.1">
    <property type="nucleotide sequence ID" value="NZ_ARYJ01000012.1"/>
</dbReference>
<feature type="active site" description="Charge relay system" evidence="5">
    <location>
        <position position="472"/>
    </location>
</feature>
<organism evidence="9 10">
    <name type="scientific">Hyphomonas jannaschiana VP2</name>
    <dbReference type="NCBI Taxonomy" id="1280952"/>
    <lineage>
        <taxon>Bacteria</taxon>
        <taxon>Pseudomonadati</taxon>
        <taxon>Pseudomonadota</taxon>
        <taxon>Alphaproteobacteria</taxon>
        <taxon>Hyphomonadales</taxon>
        <taxon>Hyphomonadaceae</taxon>
        <taxon>Hyphomonas</taxon>
    </lineage>
</organism>
<feature type="active site" description="Charge relay system" evidence="5">
    <location>
        <position position="670"/>
    </location>
</feature>
<dbReference type="SUPFAM" id="SSF52743">
    <property type="entry name" value="Subtilisin-like"/>
    <property type="match status" value="1"/>
</dbReference>
<evidence type="ECO:0000259" key="8">
    <source>
        <dbReference type="Pfam" id="PF00082"/>
    </source>
</evidence>
<feature type="domain" description="Peptidase S8/S53" evidence="8">
    <location>
        <begin position="406"/>
        <end position="703"/>
    </location>
</feature>
<dbReference type="GO" id="GO:0006508">
    <property type="term" value="P:proteolysis"/>
    <property type="evidence" value="ECO:0007669"/>
    <property type="project" value="UniProtKB-KW"/>
</dbReference>
<dbReference type="InterPro" id="IPR022398">
    <property type="entry name" value="Peptidase_S8_His-AS"/>
</dbReference>
<dbReference type="eggNOG" id="COG1404">
    <property type="taxonomic scope" value="Bacteria"/>
</dbReference>
<feature type="region of interest" description="Disordered" evidence="7">
    <location>
        <begin position="337"/>
        <end position="364"/>
    </location>
</feature>
<accession>A0A059F803</accession>
<dbReference type="EMBL" id="ARYJ01000012">
    <property type="protein sequence ID" value="KCZ86678.1"/>
    <property type="molecule type" value="Genomic_DNA"/>
</dbReference>
<feature type="active site" description="Charge relay system" evidence="5">
    <location>
        <position position="414"/>
    </location>
</feature>
<evidence type="ECO:0000313" key="9">
    <source>
        <dbReference type="EMBL" id="KCZ86678.1"/>
    </source>
</evidence>
<dbReference type="PANTHER" id="PTHR43806">
    <property type="entry name" value="PEPTIDASE S8"/>
    <property type="match status" value="1"/>
</dbReference>
<dbReference type="STRING" id="1280952.HJA_15045"/>
<keyword evidence="4 5" id="KW-0720">Serine protease</keyword>
<dbReference type="InterPro" id="IPR023828">
    <property type="entry name" value="Peptidase_S8_Ser-AS"/>
</dbReference>
<sequence length="756" mass="79293">MSNQSTKSARLLFGAALTSLLLVSACDRQGERLERAREIADASLKQISGETVVEQANKTDPMRSVPVEARAIAGKVISDISGKPTNKPAFAVLSVIAKPADIPPAEAMAEIDDGELFLEDETALADAMEEAPVAAAPAPRAPASRSLELFQPEMGIAPRVKLDPKAREQSLQQIEEATRALETTAQTQPAPLKKTRSLQPRSLESAPVEEQMAARKLARRSLVTRDAIVAQRDANAVMLDTLAKYKMNAEVTLSREGQMVIQVAGAGPTLFTPEDAKDPSLSFLAIDEGKGCPDPNDLDAIEADPVLATNCFVDDLRASGQFEYVEKDFIFENQFVRRPPEGSPSTSNGVTPSTGSTTPVNVEVTPNDPLWDLQWDMKPRGSGEGQSLGGAGFQDFWTRQGIEGSSDVVVAVVDTGLQMNHPDIAASANIAPGWDMVSDPRMGNDGDGRDSDPNDPGDLCNPAVPGAADSFHGTHVAGTIGAAASNNGAGVAGGAWNVKIVPVRALGKCGGRLSDINDAIRWAAGLIPAEGEDGSEVWNDNPADIINLSIGLFEYCPASLQDAIDSVTERGAVVVSAAGNARIDTAYYAPGGCDNVISVAAGNALGEITAYSNFGDGVDILAPGGEMARDDDNDSRPDGILSTKASTDCYDPVTGEAVQDCYYAYEQGTSMAAPHVSAALALLKARDPEASSDELIETLMAATDPRTDMQCAGLCSDYPGTTPIPGSENMCRRPCGGRILNLANVPEPVGTTGVGD</sequence>
<comment type="caution">
    <text evidence="9">The sequence shown here is derived from an EMBL/GenBank/DDBJ whole genome shotgun (WGS) entry which is preliminary data.</text>
</comment>
<dbReference type="PROSITE" id="PS00136">
    <property type="entry name" value="SUBTILASE_ASP"/>
    <property type="match status" value="1"/>
</dbReference>
<protein>
    <submittedName>
        <fullName evidence="9">Subtilase family protein</fullName>
    </submittedName>
</protein>
<evidence type="ECO:0000256" key="4">
    <source>
        <dbReference type="ARBA" id="ARBA00022825"/>
    </source>
</evidence>
<dbReference type="PROSITE" id="PS51892">
    <property type="entry name" value="SUBTILASE"/>
    <property type="match status" value="1"/>
</dbReference>
<evidence type="ECO:0000256" key="1">
    <source>
        <dbReference type="ARBA" id="ARBA00011073"/>
    </source>
</evidence>
<dbReference type="Pfam" id="PF00082">
    <property type="entry name" value="Peptidase_S8"/>
    <property type="match status" value="1"/>
</dbReference>
<dbReference type="Proteomes" id="UP000024816">
    <property type="component" value="Unassembled WGS sequence"/>
</dbReference>